<dbReference type="AlphaFoldDB" id="A0A0B3Y9F6"/>
<evidence type="ECO:0000313" key="2">
    <source>
        <dbReference type="Proteomes" id="UP000031197"/>
    </source>
</evidence>
<dbReference type="InterPro" id="IPR023393">
    <property type="entry name" value="START-like_dom_sf"/>
</dbReference>
<dbReference type="Proteomes" id="UP000031197">
    <property type="component" value="Unassembled WGS sequence"/>
</dbReference>
<reference evidence="1 2" key="1">
    <citation type="submission" date="2014-12" db="EMBL/GenBank/DDBJ databases">
        <title>Genome sequencing of Alteromonas marina AD001.</title>
        <authorList>
            <person name="Adrian T.G.S."/>
            <person name="Chan K.G."/>
        </authorList>
    </citation>
    <scope>NUCLEOTIDE SEQUENCE [LARGE SCALE GENOMIC DNA]</scope>
    <source>
        <strain evidence="1 2">AD001</strain>
    </source>
</reference>
<proteinExistence type="predicted"/>
<dbReference type="Pfam" id="PF10604">
    <property type="entry name" value="Polyketide_cyc2"/>
    <property type="match status" value="1"/>
</dbReference>
<dbReference type="RefSeq" id="WP_039218488.1">
    <property type="nucleotide sequence ID" value="NZ_JWLW01000012.1"/>
</dbReference>
<dbReference type="SUPFAM" id="SSF55961">
    <property type="entry name" value="Bet v1-like"/>
    <property type="match status" value="1"/>
</dbReference>
<sequence length="146" mass="16242">MFSIHVERTINQPIEKVFAILSDHANYAQFKAIEQSNLLVKGSDEPNGLGAVREIISGGSNLHEEIVAYEPPYKLGYKVVKSKPLPYDHQLGEITLKDEGGKTHVTWRSKGHITIFLLGSLYFDKQIQSVGSRAFGSILKQIDSMA</sequence>
<name>A0A0B3Y9F6_9ALTE</name>
<dbReference type="Gene3D" id="3.30.530.20">
    <property type="match status" value="1"/>
</dbReference>
<dbReference type="InterPro" id="IPR019587">
    <property type="entry name" value="Polyketide_cyclase/dehydratase"/>
</dbReference>
<evidence type="ECO:0008006" key="3">
    <source>
        <dbReference type="Google" id="ProtNLM"/>
    </source>
</evidence>
<dbReference type="OrthoDB" id="4459835at2"/>
<dbReference type="EMBL" id="JWLW01000012">
    <property type="protein sequence ID" value="KHT54194.1"/>
    <property type="molecule type" value="Genomic_DNA"/>
</dbReference>
<comment type="caution">
    <text evidence="1">The sequence shown here is derived from an EMBL/GenBank/DDBJ whole genome shotgun (WGS) entry which is preliminary data.</text>
</comment>
<evidence type="ECO:0000313" key="1">
    <source>
        <dbReference type="EMBL" id="KHT54194.1"/>
    </source>
</evidence>
<gene>
    <name evidence="1" type="ORF">RJ41_06580</name>
</gene>
<keyword evidence="2" id="KW-1185">Reference proteome</keyword>
<organism evidence="1 2">
    <name type="scientific">Alteromonas marina</name>
    <dbReference type="NCBI Taxonomy" id="203795"/>
    <lineage>
        <taxon>Bacteria</taxon>
        <taxon>Pseudomonadati</taxon>
        <taxon>Pseudomonadota</taxon>
        <taxon>Gammaproteobacteria</taxon>
        <taxon>Alteromonadales</taxon>
        <taxon>Alteromonadaceae</taxon>
        <taxon>Alteromonas/Salinimonas group</taxon>
        <taxon>Alteromonas</taxon>
    </lineage>
</organism>
<dbReference type="CDD" id="cd07821">
    <property type="entry name" value="PYR_PYL_RCAR_like"/>
    <property type="match status" value="1"/>
</dbReference>
<protein>
    <recommendedName>
        <fullName evidence="3">Polyketide cyclase</fullName>
    </recommendedName>
</protein>
<accession>A0A0B3Y9F6</accession>